<protein>
    <submittedName>
        <fullName evidence="2">GNAT family N-acetyltransferase</fullName>
    </submittedName>
</protein>
<dbReference type="EMBL" id="SDPP02000002">
    <property type="protein sequence ID" value="KAA1378814.1"/>
    <property type="molecule type" value="Genomic_DNA"/>
</dbReference>
<dbReference type="InterPro" id="IPR016181">
    <property type="entry name" value="Acyl_CoA_acyltransferase"/>
</dbReference>
<dbReference type="CDD" id="cd04301">
    <property type="entry name" value="NAT_SF"/>
    <property type="match status" value="1"/>
</dbReference>
<evidence type="ECO:0000313" key="3">
    <source>
        <dbReference type="Proteomes" id="UP001515100"/>
    </source>
</evidence>
<comment type="caution">
    <text evidence="2">The sequence shown here is derived from an EMBL/GenBank/DDBJ whole genome shotgun (WGS) entry which is preliminary data.</text>
</comment>
<name>A0A641ANG4_9ACTN</name>
<accession>A0A641ANG4</accession>
<dbReference type="SUPFAM" id="SSF55729">
    <property type="entry name" value="Acyl-CoA N-acyltransferases (Nat)"/>
    <property type="match status" value="1"/>
</dbReference>
<evidence type="ECO:0000313" key="2">
    <source>
        <dbReference type="EMBL" id="KAA1378814.1"/>
    </source>
</evidence>
<dbReference type="AlphaFoldDB" id="A0A641ANG4"/>
<dbReference type="Proteomes" id="UP001515100">
    <property type="component" value="Unassembled WGS sequence"/>
</dbReference>
<sequence length="160" mass="17572">MGPDDEHALRAAADATAAAGERWSYRWRPDLPWADYVELVRRRETHAEPDDVAHAELIADVGGTIVGRSTIRLELDDFFRTLGGQIGYLVVPEHRGRGHATEILRQSLVFLRDEGVDGSVLVTCDDDNLASAAVIEKNGGVLESVVPGVADVPKRRYWIG</sequence>
<feature type="domain" description="N-acetyltransferase" evidence="1">
    <location>
        <begin position="7"/>
        <end position="159"/>
    </location>
</feature>
<gene>
    <name evidence="2" type="ORF">ESP62_009150</name>
</gene>
<evidence type="ECO:0000259" key="1">
    <source>
        <dbReference type="PROSITE" id="PS51186"/>
    </source>
</evidence>
<dbReference type="GO" id="GO:0016747">
    <property type="term" value="F:acyltransferase activity, transferring groups other than amino-acyl groups"/>
    <property type="evidence" value="ECO:0007669"/>
    <property type="project" value="InterPro"/>
</dbReference>
<organism evidence="2 3">
    <name type="scientific">Aeromicrobium fastidiosum</name>
    <dbReference type="NCBI Taxonomy" id="52699"/>
    <lineage>
        <taxon>Bacteria</taxon>
        <taxon>Bacillati</taxon>
        <taxon>Actinomycetota</taxon>
        <taxon>Actinomycetes</taxon>
        <taxon>Propionibacteriales</taxon>
        <taxon>Nocardioidaceae</taxon>
        <taxon>Aeromicrobium</taxon>
    </lineage>
</organism>
<dbReference type="PANTHER" id="PTHR39173">
    <property type="entry name" value="ACETYLTRANSFERASE"/>
    <property type="match status" value="1"/>
</dbReference>
<dbReference type="Pfam" id="PF13302">
    <property type="entry name" value="Acetyltransf_3"/>
    <property type="match status" value="1"/>
</dbReference>
<reference evidence="2" key="1">
    <citation type="submission" date="2019-09" db="EMBL/GenBank/DDBJ databases">
        <authorList>
            <person name="Li J."/>
        </authorList>
    </citation>
    <scope>NUCLEOTIDE SEQUENCE [LARGE SCALE GENOMIC DNA]</scope>
    <source>
        <strain evidence="2">NRBC 14897</strain>
    </source>
</reference>
<dbReference type="OrthoDB" id="9797989at2"/>
<dbReference type="PANTHER" id="PTHR39173:SF1">
    <property type="entry name" value="ACETYLTRANSFERASE"/>
    <property type="match status" value="1"/>
</dbReference>
<dbReference type="PROSITE" id="PS51186">
    <property type="entry name" value="GNAT"/>
    <property type="match status" value="1"/>
</dbReference>
<dbReference type="InterPro" id="IPR000182">
    <property type="entry name" value="GNAT_dom"/>
</dbReference>
<dbReference type="Gene3D" id="3.40.630.30">
    <property type="match status" value="1"/>
</dbReference>
<proteinExistence type="predicted"/>
<keyword evidence="3" id="KW-1185">Reference proteome</keyword>